<geneLocation type="mitochondrion" evidence="1"/>
<accession>A0A8K1I830</accession>
<keyword evidence="1" id="KW-0378">Hydrolase</keyword>
<reference evidence="1" key="1">
    <citation type="submission" date="2021-01" db="EMBL/GenBank/DDBJ databases">
        <authorList>
            <person name="Sun H.-H."/>
            <person name="Zhang S."/>
            <person name="Zhang Y.-J."/>
        </authorList>
    </citation>
    <scope>NUCLEOTIDE SEQUENCE</scope>
    <source>
        <strain evidence="1">CMM1</strain>
    </source>
</reference>
<keyword evidence="1" id="KW-0255">Endonuclease</keyword>
<dbReference type="RefSeq" id="YP_010218784.1">
    <property type="nucleotide sequence ID" value="NC_058917.1"/>
</dbReference>
<dbReference type="GeneID" id="68665251"/>
<name>A0A8K1I830_9PEZI</name>
<keyword evidence="1" id="KW-0540">Nuclease</keyword>
<dbReference type="AlphaFoldDB" id="A0A8K1I830"/>
<organism evidence="1">
    <name type="scientific">Morchella brunnea</name>
    <dbReference type="NCBI Taxonomy" id="1174671"/>
    <lineage>
        <taxon>Eukaryota</taxon>
        <taxon>Fungi</taxon>
        <taxon>Dikarya</taxon>
        <taxon>Ascomycota</taxon>
        <taxon>Pezizomycotina</taxon>
        <taxon>Pezizomycetes</taxon>
        <taxon>Pezizales</taxon>
        <taxon>Morchellaceae</taxon>
        <taxon>Morchella</taxon>
    </lineage>
</organism>
<proteinExistence type="predicted"/>
<sequence length="107" mass="12005">MTNEKALETAGPVHVSVLPFQSSILRHKRSARNKTGLRCYSTGLEVWGRNLRSTVGEKVTRRESAMVRLPWHIQGVMVGLILSDACLRLPKNSKNALLRLKQSLGHF</sequence>
<dbReference type="EMBL" id="MW538937">
    <property type="protein sequence ID" value="UBU98591.1"/>
    <property type="molecule type" value="Genomic_DNA"/>
</dbReference>
<gene>
    <name evidence="1" type="primary">orf107F</name>
</gene>
<dbReference type="GO" id="GO:0004519">
    <property type="term" value="F:endonuclease activity"/>
    <property type="evidence" value="ECO:0007669"/>
    <property type="project" value="UniProtKB-KW"/>
</dbReference>
<evidence type="ECO:0000313" key="1">
    <source>
        <dbReference type="EMBL" id="UBU98591.1"/>
    </source>
</evidence>
<keyword evidence="1" id="KW-0496">Mitochondrion</keyword>
<protein>
    <submittedName>
        <fullName evidence="1">LAGLIDADG endonuclease</fullName>
    </submittedName>
</protein>